<proteinExistence type="predicted"/>
<evidence type="ECO:0000256" key="1">
    <source>
        <dbReference type="SAM" id="MobiDB-lite"/>
    </source>
</evidence>
<gene>
    <name evidence="3" type="ORF">NW768_010166</name>
</gene>
<evidence type="ECO:0000313" key="4">
    <source>
        <dbReference type="Proteomes" id="UP001152024"/>
    </source>
</evidence>
<feature type="domain" description="C2H2-type" evidence="2">
    <location>
        <begin position="366"/>
        <end position="392"/>
    </location>
</feature>
<comment type="caution">
    <text evidence="3">The sequence shown here is derived from an EMBL/GenBank/DDBJ whole genome shotgun (WGS) entry which is preliminary data.</text>
</comment>
<evidence type="ECO:0000259" key="2">
    <source>
        <dbReference type="SMART" id="SM00355"/>
    </source>
</evidence>
<accession>A0ABQ8R112</accession>
<protein>
    <recommendedName>
        <fullName evidence="2">C2H2-type domain-containing protein</fullName>
    </recommendedName>
</protein>
<feature type="domain" description="C2H2-type" evidence="2">
    <location>
        <begin position="416"/>
        <end position="439"/>
    </location>
</feature>
<name>A0ABQ8R112_FUSEQ</name>
<keyword evidence="4" id="KW-1185">Reference proteome</keyword>
<dbReference type="PANTHER" id="PTHR35391:SF5">
    <property type="entry name" value="DUF6590 DOMAIN-CONTAINING PROTEIN"/>
    <property type="match status" value="1"/>
</dbReference>
<organism evidence="3 4">
    <name type="scientific">Fusarium equiseti</name>
    <name type="common">Fusarium scirpi</name>
    <dbReference type="NCBI Taxonomy" id="61235"/>
    <lineage>
        <taxon>Eukaryota</taxon>
        <taxon>Fungi</taxon>
        <taxon>Dikarya</taxon>
        <taxon>Ascomycota</taxon>
        <taxon>Pezizomycotina</taxon>
        <taxon>Sordariomycetes</taxon>
        <taxon>Hypocreomycetidae</taxon>
        <taxon>Hypocreales</taxon>
        <taxon>Nectriaceae</taxon>
        <taxon>Fusarium</taxon>
        <taxon>Fusarium incarnatum-equiseti species complex</taxon>
    </lineage>
</organism>
<feature type="domain" description="C2H2-type" evidence="2">
    <location>
        <begin position="334"/>
        <end position="362"/>
    </location>
</feature>
<dbReference type="Proteomes" id="UP001152024">
    <property type="component" value="Unassembled WGS sequence"/>
</dbReference>
<feature type="region of interest" description="Disordered" evidence="1">
    <location>
        <begin position="568"/>
        <end position="587"/>
    </location>
</feature>
<dbReference type="SMART" id="SM00355">
    <property type="entry name" value="ZnF_C2H2"/>
    <property type="match status" value="3"/>
</dbReference>
<dbReference type="PANTHER" id="PTHR35391">
    <property type="entry name" value="C2H2-TYPE DOMAIN-CONTAINING PROTEIN-RELATED"/>
    <property type="match status" value="1"/>
</dbReference>
<dbReference type="EMBL" id="JAOQBH010000019">
    <property type="protein sequence ID" value="KAJ4122725.1"/>
    <property type="molecule type" value="Genomic_DNA"/>
</dbReference>
<sequence>MEPLLESDREDASISSLTKACISNFEKCCSRKDCGDTSSLENGLADLRLWDYGVGATADGSSSLDSRFKKRPEDIMLVKTILIILNGFLEEYYTSTDYHAVEENTKSIRSSLKNLATIGLAIRRTGTASRQRRAESTFNPKDYEELQKHLECIILLRPSKAGLPMHLDSSDLTIVQRRLIEANLMRRHRTVIAHRRTRYGQRDRTPQSSQQVASDAEWIAQHAGEVGSQASNLQRNTGEQLKQKLQETRTVGVLSAASTAEGTLRYGSSRDYKPGVAKTNITAIGNDMEFPKAPLNTEGRLIGRCPCCFQSLGMELINDPQKWRQHIIEDMCPYTCIIEDCPKPKLLFNTRREWEAHVQTDHGSQWTCPLCEDVETSFLSEKDIVQHFEDEHHDAIEQFEVSNLLDWSKSPRMGISTCPLCSSFGREDSPEIIDHVLKHVYEFSLRALPWPTPSAAFDFGAQIGTYQVPGDHAKANRLTGWIQDALSEPFEDPFADPPVPTEDMKYPCDHIQRSRFDRADQRDEELVQAMDETHYVPLDEYFDIHQINDSAEPEGTTIVSMLEYHSANENNENNPSDDSADVTNENNPPVEFQRVNFILRAEHTVNIRCALTAAVHGTMSAESQYEATLLIFQFRFLPERKDRRVCEANIELRFDAAGPGNRFPEVECISFEGIHRVLPTIQTKTTTTGLGGGIGVSYGAAIDTSINIERTVSRDTSSSTIIEGRILSVNNKPPSRVAKWTIREDKTLKTGVPTFIQVAVRIMRLDDAVFTCIPTLKCKMNKRSPLASMFGSTLEEDPILLDPKTRPTDLAEVYNADELGSIDLQALGDVMLYNESESPEVRFGVERQKSLVKPS</sequence>
<dbReference type="InterPro" id="IPR013087">
    <property type="entry name" value="Znf_C2H2_type"/>
</dbReference>
<evidence type="ECO:0000313" key="3">
    <source>
        <dbReference type="EMBL" id="KAJ4122725.1"/>
    </source>
</evidence>
<reference evidence="3" key="1">
    <citation type="submission" date="2022-09" db="EMBL/GenBank/DDBJ databases">
        <title>Fusarium specimens isolated from Avocado Roots.</title>
        <authorList>
            <person name="Stajich J."/>
            <person name="Roper C."/>
            <person name="Heimlech-Rivalta G."/>
        </authorList>
    </citation>
    <scope>NUCLEOTIDE SEQUENCE</scope>
    <source>
        <strain evidence="3">CF00095</strain>
    </source>
</reference>